<reference evidence="11" key="1">
    <citation type="journal article" date="2015" name="Nat. Genet.">
        <title>The pineapple genome and the evolution of CAM photosynthesis.</title>
        <authorList>
            <person name="Ming R."/>
            <person name="VanBuren R."/>
            <person name="Wai C.M."/>
            <person name="Tang H."/>
            <person name="Schatz M.C."/>
            <person name="Bowers J.E."/>
            <person name="Lyons E."/>
            <person name="Wang M.L."/>
            <person name="Chen J."/>
            <person name="Biggers E."/>
            <person name="Zhang J."/>
            <person name="Huang L."/>
            <person name="Zhang L."/>
            <person name="Miao W."/>
            <person name="Zhang J."/>
            <person name="Ye Z."/>
            <person name="Miao C."/>
            <person name="Lin Z."/>
            <person name="Wang H."/>
            <person name="Zhou H."/>
            <person name="Yim W.C."/>
            <person name="Priest H.D."/>
            <person name="Zheng C."/>
            <person name="Woodhouse M."/>
            <person name="Edger P.P."/>
            <person name="Guyot R."/>
            <person name="Guo H.B."/>
            <person name="Guo H."/>
            <person name="Zheng G."/>
            <person name="Singh R."/>
            <person name="Sharma A."/>
            <person name="Min X."/>
            <person name="Zheng Y."/>
            <person name="Lee H."/>
            <person name="Gurtowski J."/>
            <person name="Sedlazeck F.J."/>
            <person name="Harkess A."/>
            <person name="McKain M.R."/>
            <person name="Liao Z."/>
            <person name="Fang J."/>
            <person name="Liu J."/>
            <person name="Zhang X."/>
            <person name="Zhang Q."/>
            <person name="Hu W."/>
            <person name="Qin Y."/>
            <person name="Wang K."/>
            <person name="Chen L.Y."/>
            <person name="Shirley N."/>
            <person name="Lin Y.R."/>
            <person name="Liu L.Y."/>
            <person name="Hernandez A.G."/>
            <person name="Wright C.L."/>
            <person name="Bulone V."/>
            <person name="Tuskan G.A."/>
            <person name="Heath K."/>
            <person name="Zee F."/>
            <person name="Moore P.H."/>
            <person name="Sunkar R."/>
            <person name="Leebens-Mack J.H."/>
            <person name="Mockler T."/>
            <person name="Bennetzen J.L."/>
            <person name="Freeling M."/>
            <person name="Sankoff D."/>
            <person name="Paterson A.H."/>
            <person name="Zhu X."/>
            <person name="Yang X."/>
            <person name="Smith J.A."/>
            <person name="Cushman J.C."/>
            <person name="Paull R.E."/>
            <person name="Yu Q."/>
        </authorList>
    </citation>
    <scope>NUCLEOTIDE SEQUENCE [LARGE SCALE GENOMIC DNA]</scope>
    <source>
        <strain evidence="11">cv. F153</strain>
    </source>
</reference>
<keyword evidence="8" id="KW-0812">Transmembrane</keyword>
<feature type="binding site" evidence="5">
    <location>
        <position position="198"/>
    </location>
    <ligand>
        <name>ATP</name>
        <dbReference type="ChEBI" id="CHEBI:30616"/>
    </ligand>
</feature>
<feature type="chain" id="PRO_5027907779" evidence="9">
    <location>
        <begin position="32"/>
        <end position="465"/>
    </location>
</feature>
<keyword evidence="2 5" id="KW-0547">Nucleotide-binding</keyword>
<keyword evidence="8" id="KW-1133">Transmembrane helix</keyword>
<dbReference type="GeneID" id="109720518"/>
<organism evidence="11 12">
    <name type="scientific">Ananas comosus</name>
    <name type="common">Pineapple</name>
    <name type="synonym">Ananas ananas</name>
    <dbReference type="NCBI Taxonomy" id="4615"/>
    <lineage>
        <taxon>Eukaryota</taxon>
        <taxon>Viridiplantae</taxon>
        <taxon>Streptophyta</taxon>
        <taxon>Embryophyta</taxon>
        <taxon>Tracheophyta</taxon>
        <taxon>Spermatophyta</taxon>
        <taxon>Magnoliopsida</taxon>
        <taxon>Liliopsida</taxon>
        <taxon>Poales</taxon>
        <taxon>Bromeliaceae</taxon>
        <taxon>Bromelioideae</taxon>
        <taxon>Ananas</taxon>
    </lineage>
</organism>
<dbReference type="AlphaFoldDB" id="A0A6P5G601"/>
<dbReference type="Gene3D" id="3.30.200.20">
    <property type="entry name" value="Phosphorylase Kinase, domain 1"/>
    <property type="match status" value="1"/>
</dbReference>
<dbReference type="Gene3D" id="1.10.510.10">
    <property type="entry name" value="Transferase(Phosphotransferase) domain 1"/>
    <property type="match status" value="1"/>
</dbReference>
<proteinExistence type="inferred from homology"/>
<feature type="region of interest" description="Disordered" evidence="7">
    <location>
        <begin position="39"/>
        <end position="67"/>
    </location>
</feature>
<evidence type="ECO:0000256" key="3">
    <source>
        <dbReference type="ARBA" id="ARBA00022777"/>
    </source>
</evidence>
<dbReference type="FunFam" id="1.10.510.10:FF:000223">
    <property type="entry name" value="probable receptor-like protein kinase At1g80640"/>
    <property type="match status" value="1"/>
</dbReference>
<evidence type="ECO:0000256" key="8">
    <source>
        <dbReference type="SAM" id="Phobius"/>
    </source>
</evidence>
<keyword evidence="3" id="KW-0418">Kinase</keyword>
<dbReference type="InterPro" id="IPR008271">
    <property type="entry name" value="Ser/Thr_kinase_AS"/>
</dbReference>
<dbReference type="SUPFAM" id="SSF56112">
    <property type="entry name" value="Protein kinase-like (PK-like)"/>
    <property type="match status" value="1"/>
</dbReference>
<dbReference type="InterPro" id="IPR017441">
    <property type="entry name" value="Protein_kinase_ATP_BS"/>
</dbReference>
<dbReference type="PANTHER" id="PTHR47989:SF27">
    <property type="entry name" value="PROTEIN KINASE DOMAIN-CONTAINING PROTEIN"/>
    <property type="match status" value="1"/>
</dbReference>
<evidence type="ECO:0000256" key="5">
    <source>
        <dbReference type="PROSITE-ProRule" id="PRU10141"/>
    </source>
</evidence>
<feature type="signal peptide" evidence="9">
    <location>
        <begin position="1"/>
        <end position="31"/>
    </location>
</feature>
<reference evidence="12" key="2">
    <citation type="submission" date="2025-08" db="UniProtKB">
        <authorList>
            <consortium name="RefSeq"/>
        </authorList>
    </citation>
    <scope>IDENTIFICATION</scope>
    <source>
        <tissue evidence="12">Leaf</tissue>
    </source>
</reference>
<dbReference type="PROSITE" id="PS50011">
    <property type="entry name" value="PROTEIN_KINASE_DOM"/>
    <property type="match status" value="1"/>
</dbReference>
<keyword evidence="9" id="KW-0732">Signal</keyword>
<evidence type="ECO:0000256" key="2">
    <source>
        <dbReference type="ARBA" id="ARBA00022741"/>
    </source>
</evidence>
<dbReference type="Proteomes" id="UP000515123">
    <property type="component" value="Linkage group 14"/>
</dbReference>
<sequence>MKPQVPFHHHHHLLLLLWFLSFSLLLALANGRTHPISSPLHPPLPSPQSQRLHPSVQNQPFSVSPPSMAPSPQVMQIIVIRHHPLHKELIIAIAVASVAILIIVVSTLCAWILWRRARQTYDSKDIQSSDGRGITLVPVLSKFSSLKLSKKGLLAMIDYSYLELATNKFSVSNVLGEGGFGCVYKASLDGGALAAVKKLEGGGQDCEREFENELDLLGRIRHPNVISLLGYCVHGETRLLVYELMQTGSLETQLHGPSRGAALNWHIRMKIALDTARGLEYLHEHCIPPVIHRDLKSSNILLDSSFNAKISDFGLAVAGGNQNKGTIKLSGTLGYVAPEYLLDGKLTEKSDVYAFGVVLLELLIGRRPVEKMAPSQCQSIVTWAMPQLIDRSKLPNIVDPVIRNTMDLKHLYQVAAVAVLCVQPEPSYRPLITDVLHSLIPLVPLELGGTLRIVDPSTNRKASSH</sequence>
<evidence type="ECO:0000256" key="4">
    <source>
        <dbReference type="ARBA" id="ARBA00022840"/>
    </source>
</evidence>
<dbReference type="CDD" id="cd14066">
    <property type="entry name" value="STKc_IRAK"/>
    <property type="match status" value="1"/>
</dbReference>
<evidence type="ECO:0000259" key="10">
    <source>
        <dbReference type="PROSITE" id="PS50011"/>
    </source>
</evidence>
<dbReference type="RefSeq" id="XP_020103277.1">
    <property type="nucleotide sequence ID" value="XM_020247688.1"/>
</dbReference>
<feature type="compositionally biased region" description="Polar residues" evidence="7">
    <location>
        <begin position="56"/>
        <end position="65"/>
    </location>
</feature>
<dbReference type="Pfam" id="PF00069">
    <property type="entry name" value="Pkinase"/>
    <property type="match status" value="1"/>
</dbReference>
<protein>
    <submittedName>
        <fullName evidence="12">Probable receptor-like protein kinase At1g80640</fullName>
    </submittedName>
</protein>
<evidence type="ECO:0000256" key="6">
    <source>
        <dbReference type="RuleBase" id="RU000304"/>
    </source>
</evidence>
<keyword evidence="6" id="KW-0723">Serine/threonine-protein kinase</keyword>
<keyword evidence="4 5" id="KW-0067">ATP-binding</keyword>
<dbReference type="PROSITE" id="PS00107">
    <property type="entry name" value="PROTEIN_KINASE_ATP"/>
    <property type="match status" value="1"/>
</dbReference>
<keyword evidence="8" id="KW-0472">Membrane</keyword>
<evidence type="ECO:0000256" key="9">
    <source>
        <dbReference type="SAM" id="SignalP"/>
    </source>
</evidence>
<name>A0A6P5G601_ANACO</name>
<dbReference type="OrthoDB" id="4062651at2759"/>
<dbReference type="PROSITE" id="PS00108">
    <property type="entry name" value="PROTEIN_KINASE_ST"/>
    <property type="match status" value="1"/>
</dbReference>
<gene>
    <name evidence="12" type="primary">LOC109720518</name>
</gene>
<feature type="transmembrane region" description="Helical" evidence="8">
    <location>
        <begin position="89"/>
        <end position="114"/>
    </location>
</feature>
<accession>A0A6P5G601</accession>
<keyword evidence="11" id="KW-1185">Reference proteome</keyword>
<evidence type="ECO:0000256" key="7">
    <source>
        <dbReference type="SAM" id="MobiDB-lite"/>
    </source>
</evidence>
<feature type="domain" description="Protein kinase" evidence="10">
    <location>
        <begin position="169"/>
        <end position="440"/>
    </location>
</feature>
<dbReference type="FunFam" id="3.30.200.20:FF:000342">
    <property type="entry name" value="Protein kinase superfamily protein"/>
    <property type="match status" value="1"/>
</dbReference>
<dbReference type="InterPro" id="IPR000719">
    <property type="entry name" value="Prot_kinase_dom"/>
</dbReference>
<dbReference type="GO" id="GO:0005524">
    <property type="term" value="F:ATP binding"/>
    <property type="evidence" value="ECO:0007669"/>
    <property type="project" value="UniProtKB-UniRule"/>
</dbReference>
<comment type="similarity">
    <text evidence="6">Belongs to the protein kinase superfamily.</text>
</comment>
<evidence type="ECO:0000256" key="1">
    <source>
        <dbReference type="ARBA" id="ARBA00022679"/>
    </source>
</evidence>
<evidence type="ECO:0000313" key="11">
    <source>
        <dbReference type="Proteomes" id="UP000515123"/>
    </source>
</evidence>
<dbReference type="Gramene" id="Aco006455.1.mrna1">
    <property type="protein sequence ID" value="Aco006455.1.mrna1"/>
    <property type="gene ID" value="Aco006455.1.path1"/>
</dbReference>
<keyword evidence="1" id="KW-0808">Transferase</keyword>
<dbReference type="PANTHER" id="PTHR47989">
    <property type="entry name" value="OS01G0750732 PROTEIN"/>
    <property type="match status" value="1"/>
</dbReference>
<dbReference type="GO" id="GO:0004674">
    <property type="term" value="F:protein serine/threonine kinase activity"/>
    <property type="evidence" value="ECO:0007669"/>
    <property type="project" value="UniProtKB-KW"/>
</dbReference>
<evidence type="ECO:0000313" key="12">
    <source>
        <dbReference type="RefSeq" id="XP_020103277.1"/>
    </source>
</evidence>
<dbReference type="SMART" id="SM00220">
    <property type="entry name" value="S_TKc"/>
    <property type="match status" value="1"/>
</dbReference>
<dbReference type="InterPro" id="IPR011009">
    <property type="entry name" value="Kinase-like_dom_sf"/>
</dbReference>